<comment type="similarity">
    <text evidence="1 9">Belongs to the peptidase S11 family.</text>
</comment>
<dbReference type="GO" id="GO:0009002">
    <property type="term" value="F:serine-type D-Ala-D-Ala carboxypeptidase activity"/>
    <property type="evidence" value="ECO:0007669"/>
    <property type="project" value="InterPro"/>
</dbReference>
<keyword evidence="4" id="KW-0133">Cell shape</keyword>
<evidence type="ECO:0000256" key="6">
    <source>
        <dbReference type="ARBA" id="ARBA00023316"/>
    </source>
</evidence>
<dbReference type="GO" id="GO:0009252">
    <property type="term" value="P:peptidoglycan biosynthetic process"/>
    <property type="evidence" value="ECO:0007669"/>
    <property type="project" value="UniProtKB-KW"/>
</dbReference>
<evidence type="ECO:0000256" key="5">
    <source>
        <dbReference type="ARBA" id="ARBA00022984"/>
    </source>
</evidence>
<dbReference type="InterPro" id="IPR012338">
    <property type="entry name" value="Beta-lactam/transpept-like"/>
</dbReference>
<evidence type="ECO:0000259" key="10">
    <source>
        <dbReference type="Pfam" id="PF00768"/>
    </source>
</evidence>
<feature type="active site" description="Proton acceptor" evidence="7">
    <location>
        <position position="273"/>
    </location>
</feature>
<feature type="binding site" evidence="8">
    <location>
        <position position="444"/>
    </location>
    <ligand>
        <name>substrate</name>
    </ligand>
</feature>
<dbReference type="Pfam" id="PF00768">
    <property type="entry name" value="Peptidase_S11"/>
    <property type="match status" value="1"/>
</dbReference>
<keyword evidence="2" id="KW-0732">Signal</keyword>
<keyword evidence="6" id="KW-0961">Cell wall biogenesis/degradation</keyword>
<keyword evidence="3" id="KW-0378">Hydrolase</keyword>
<sequence length="592" mass="63527">MPNTSLGIPTPADSVKISAIAEAMRAGFYKVDALMQEFESGGIARGTLPAGTDLNTLSLPSSYGIWLLEEDKVYPNSPKTSFSQNALLSVMPSATFRVVQRISEYNEEHFRTSPAGVFGNWRTNVTTEKLEQSVLLINRGILPAGTDLNTLNTDEQAGVWILEADTAYVNSPVENFSQNAQLVVAPAADRRTSHRIIEFNREHFRFEPKGVWGNWRTNVTTEVTGPMLDRISALENTGGLPIKSKEAILVRANGTADFEKNADTLDIPASMTKMLTMWLARQTITDARLDEAVILTSDDALDGSTPQLQAGDVITFRDLFYLAALPSHNVASELLANRVGAELPGSAAPRDRFIAAMNSTVQGWGWTGANFVTASGLSTANKATPRQMAQLLWRIHDEDTTLLGIMGELSRTVNITGANARTFSVDHSIPVNGNPGFPEFVAGKTGTLNNIVGNVAMMVETRGVRRVLVTMGALPVGDRYPDARRILNTLGLTDLPVPGADLSYTGSHIRIGNTNGQVFLSVAAAVLPENASAPGVIPAGFRPSSFSYGVLTANDSGTIRTVQVAITSAGNLSLVGNLGTDRLRGMITWPAA</sequence>
<organism evidence="11 12">
    <name type="scientific">Glutamicibacter soli</name>
    <dbReference type="NCBI Taxonomy" id="453836"/>
    <lineage>
        <taxon>Bacteria</taxon>
        <taxon>Bacillati</taxon>
        <taxon>Actinomycetota</taxon>
        <taxon>Actinomycetes</taxon>
        <taxon>Micrococcales</taxon>
        <taxon>Micrococcaceae</taxon>
        <taxon>Glutamicibacter</taxon>
    </lineage>
</organism>
<dbReference type="Proteomes" id="UP000477543">
    <property type="component" value="Unassembled WGS sequence"/>
</dbReference>
<feature type="domain" description="Peptidase S11 D-alanyl-D-alanine carboxypeptidase A N-terminal" evidence="10">
    <location>
        <begin position="242"/>
        <end position="473"/>
    </location>
</feature>
<dbReference type="InterPro" id="IPR001967">
    <property type="entry name" value="Peptidase_S11_N"/>
</dbReference>
<evidence type="ECO:0000256" key="2">
    <source>
        <dbReference type="ARBA" id="ARBA00022729"/>
    </source>
</evidence>
<proteinExistence type="inferred from homology"/>
<protein>
    <recommendedName>
        <fullName evidence="10">Peptidase S11 D-alanyl-D-alanine carboxypeptidase A N-terminal domain-containing protein</fullName>
    </recommendedName>
</protein>
<dbReference type="AlphaFoldDB" id="A0A6L9G7Z4"/>
<dbReference type="GO" id="GO:0008360">
    <property type="term" value="P:regulation of cell shape"/>
    <property type="evidence" value="ECO:0007669"/>
    <property type="project" value="UniProtKB-KW"/>
</dbReference>
<dbReference type="GO" id="GO:0071555">
    <property type="term" value="P:cell wall organization"/>
    <property type="evidence" value="ECO:0007669"/>
    <property type="project" value="UniProtKB-KW"/>
</dbReference>
<dbReference type="RefSeq" id="WP_161450185.1">
    <property type="nucleotide sequence ID" value="NZ_WYDN01000030.1"/>
</dbReference>
<dbReference type="PRINTS" id="PR00725">
    <property type="entry name" value="DADACBPTASE1"/>
</dbReference>
<evidence type="ECO:0000256" key="8">
    <source>
        <dbReference type="PIRSR" id="PIRSR618044-2"/>
    </source>
</evidence>
<dbReference type="SUPFAM" id="SSF56601">
    <property type="entry name" value="beta-lactamase/transpeptidase-like"/>
    <property type="match status" value="1"/>
</dbReference>
<feature type="active site" evidence="7">
    <location>
        <position position="327"/>
    </location>
</feature>
<name>A0A6L9G7Z4_9MICC</name>
<evidence type="ECO:0000256" key="7">
    <source>
        <dbReference type="PIRSR" id="PIRSR618044-1"/>
    </source>
</evidence>
<accession>A0A6L9G7Z4</accession>
<evidence type="ECO:0000313" key="11">
    <source>
        <dbReference type="EMBL" id="NAZ17881.1"/>
    </source>
</evidence>
<dbReference type="CDD" id="cd19958">
    <property type="entry name" value="pyocin_knob"/>
    <property type="match status" value="1"/>
</dbReference>
<reference evidence="11 12" key="1">
    <citation type="submission" date="2020-01" db="EMBL/GenBank/DDBJ databases">
        <title>Glutamicibacter soli M275.</title>
        <authorList>
            <person name="Meng X."/>
        </authorList>
    </citation>
    <scope>NUCLEOTIDE SEQUENCE [LARGE SCALE GENOMIC DNA]</scope>
    <source>
        <strain evidence="11 12">M275</strain>
    </source>
</reference>
<dbReference type="Gene3D" id="3.40.710.10">
    <property type="entry name" value="DD-peptidase/beta-lactamase superfamily"/>
    <property type="match status" value="1"/>
</dbReference>
<evidence type="ECO:0000256" key="3">
    <source>
        <dbReference type="ARBA" id="ARBA00022801"/>
    </source>
</evidence>
<dbReference type="GO" id="GO:0006508">
    <property type="term" value="P:proteolysis"/>
    <property type="evidence" value="ECO:0007669"/>
    <property type="project" value="InterPro"/>
</dbReference>
<evidence type="ECO:0000256" key="9">
    <source>
        <dbReference type="RuleBase" id="RU004016"/>
    </source>
</evidence>
<evidence type="ECO:0000256" key="1">
    <source>
        <dbReference type="ARBA" id="ARBA00007164"/>
    </source>
</evidence>
<keyword evidence="5" id="KW-0573">Peptidoglycan synthesis</keyword>
<dbReference type="EMBL" id="WYDN01000030">
    <property type="protein sequence ID" value="NAZ17881.1"/>
    <property type="molecule type" value="Genomic_DNA"/>
</dbReference>
<comment type="caution">
    <text evidence="11">The sequence shown here is derived from an EMBL/GenBank/DDBJ whole genome shotgun (WGS) entry which is preliminary data.</text>
</comment>
<evidence type="ECO:0000256" key="4">
    <source>
        <dbReference type="ARBA" id="ARBA00022960"/>
    </source>
</evidence>
<gene>
    <name evidence="11" type="ORF">GT020_17710</name>
</gene>
<dbReference type="InterPro" id="IPR018044">
    <property type="entry name" value="Peptidase_S11"/>
</dbReference>
<feature type="active site" description="Acyl-ester intermediate" evidence="7">
    <location>
        <position position="270"/>
    </location>
</feature>
<evidence type="ECO:0000313" key="12">
    <source>
        <dbReference type="Proteomes" id="UP000477543"/>
    </source>
</evidence>